<accession>A0AAV5HQL3</accession>
<dbReference type="Proteomes" id="UP001054252">
    <property type="component" value="Unassembled WGS sequence"/>
</dbReference>
<organism evidence="1 2">
    <name type="scientific">Rubroshorea leprosula</name>
    <dbReference type="NCBI Taxonomy" id="152421"/>
    <lineage>
        <taxon>Eukaryota</taxon>
        <taxon>Viridiplantae</taxon>
        <taxon>Streptophyta</taxon>
        <taxon>Embryophyta</taxon>
        <taxon>Tracheophyta</taxon>
        <taxon>Spermatophyta</taxon>
        <taxon>Magnoliopsida</taxon>
        <taxon>eudicotyledons</taxon>
        <taxon>Gunneridae</taxon>
        <taxon>Pentapetalae</taxon>
        <taxon>rosids</taxon>
        <taxon>malvids</taxon>
        <taxon>Malvales</taxon>
        <taxon>Dipterocarpaceae</taxon>
        <taxon>Rubroshorea</taxon>
    </lineage>
</organism>
<proteinExistence type="predicted"/>
<sequence length="71" mass="7946">MASSFNVIIGRSTLIEIRVLVSQSHICMKFLTPMRIATLRVNQEVVMGVEVLDNKSEDETRAAPVEDVEEV</sequence>
<keyword evidence="2" id="KW-1185">Reference proteome</keyword>
<dbReference type="EMBL" id="BPVZ01000003">
    <property type="protein sequence ID" value="GKU88842.1"/>
    <property type="molecule type" value="Genomic_DNA"/>
</dbReference>
<evidence type="ECO:0000313" key="1">
    <source>
        <dbReference type="EMBL" id="GKU88842.1"/>
    </source>
</evidence>
<protein>
    <submittedName>
        <fullName evidence="1">Uncharacterized protein</fullName>
    </submittedName>
</protein>
<dbReference type="AlphaFoldDB" id="A0AAV5HQL3"/>
<gene>
    <name evidence="1" type="ORF">SLEP1_g3059</name>
</gene>
<comment type="caution">
    <text evidence="1">The sequence shown here is derived from an EMBL/GenBank/DDBJ whole genome shotgun (WGS) entry which is preliminary data.</text>
</comment>
<name>A0AAV5HQL3_9ROSI</name>
<reference evidence="1 2" key="1">
    <citation type="journal article" date="2021" name="Commun. Biol.">
        <title>The genome of Shorea leprosula (Dipterocarpaceae) highlights the ecological relevance of drought in aseasonal tropical rainforests.</title>
        <authorList>
            <person name="Ng K.K.S."/>
            <person name="Kobayashi M.J."/>
            <person name="Fawcett J.A."/>
            <person name="Hatakeyama M."/>
            <person name="Paape T."/>
            <person name="Ng C.H."/>
            <person name="Ang C.C."/>
            <person name="Tnah L.H."/>
            <person name="Lee C.T."/>
            <person name="Nishiyama T."/>
            <person name="Sese J."/>
            <person name="O'Brien M.J."/>
            <person name="Copetti D."/>
            <person name="Mohd Noor M.I."/>
            <person name="Ong R.C."/>
            <person name="Putra M."/>
            <person name="Sireger I.Z."/>
            <person name="Indrioko S."/>
            <person name="Kosugi Y."/>
            <person name="Izuno A."/>
            <person name="Isagi Y."/>
            <person name="Lee S.L."/>
            <person name="Shimizu K.K."/>
        </authorList>
    </citation>
    <scope>NUCLEOTIDE SEQUENCE [LARGE SCALE GENOMIC DNA]</scope>
    <source>
        <strain evidence="1">214</strain>
    </source>
</reference>
<evidence type="ECO:0000313" key="2">
    <source>
        <dbReference type="Proteomes" id="UP001054252"/>
    </source>
</evidence>